<dbReference type="EMBL" id="AFLW02000198">
    <property type="protein sequence ID" value="EMM80277.1"/>
    <property type="molecule type" value="Genomic_DNA"/>
</dbReference>
<gene>
    <name evidence="1" type="ORF">LEP1GSC037_0488</name>
</gene>
<evidence type="ECO:0000313" key="1">
    <source>
        <dbReference type="EMBL" id="EMM80277.1"/>
    </source>
</evidence>
<organism evidence="1 2">
    <name type="scientific">Leptospira interrogans str. 2006001854</name>
    <dbReference type="NCBI Taxonomy" id="1001590"/>
    <lineage>
        <taxon>Bacteria</taxon>
        <taxon>Pseudomonadati</taxon>
        <taxon>Spirochaetota</taxon>
        <taxon>Spirochaetia</taxon>
        <taxon>Leptospirales</taxon>
        <taxon>Leptospiraceae</taxon>
        <taxon>Leptospira</taxon>
    </lineage>
</organism>
<comment type="caution">
    <text evidence="1">The sequence shown here is derived from an EMBL/GenBank/DDBJ whole genome shotgun (WGS) entry which is preliminary data.</text>
</comment>
<name>M6GAA3_LEPIR</name>
<protein>
    <submittedName>
        <fullName evidence="1">Uncharacterized protein</fullName>
    </submittedName>
</protein>
<dbReference type="Proteomes" id="UP000012128">
    <property type="component" value="Unassembled WGS sequence"/>
</dbReference>
<reference evidence="1 2" key="1">
    <citation type="submission" date="2013-01" db="EMBL/GenBank/DDBJ databases">
        <authorList>
            <person name="Harkins D.M."/>
            <person name="Durkin A.S."/>
            <person name="Brinkac L.M."/>
            <person name="Haft D.H."/>
            <person name="Selengut J.D."/>
            <person name="Sanka R."/>
            <person name="DePew J."/>
            <person name="Purushe J."/>
            <person name="Hospenthal D.R."/>
            <person name="Murray C.K."/>
            <person name="Pimentel G."/>
            <person name="Wasfy M."/>
            <person name="Parker T."/>
            <person name="Miller R.S."/>
            <person name="Vinetz J.M."/>
            <person name="Sutton G.G."/>
            <person name="Nierman W.C."/>
            <person name="Fouts D.E."/>
        </authorList>
    </citation>
    <scope>NUCLEOTIDE SEQUENCE [LARGE SCALE GENOMIC DNA]</scope>
    <source>
        <strain evidence="1 2">2006001854</strain>
    </source>
</reference>
<sequence length="67" mass="7350">MFERSQKVEPGTTQCPFLIRNVGNGLVVNTNVHGTMGTEIVGLVVLGEPVEVGKNDLDHQKKARDFE</sequence>
<proteinExistence type="predicted"/>
<accession>M6GAA3</accession>
<dbReference type="AlphaFoldDB" id="M6GAA3"/>
<evidence type="ECO:0000313" key="2">
    <source>
        <dbReference type="Proteomes" id="UP000012128"/>
    </source>
</evidence>